<dbReference type="InterPro" id="IPR037771">
    <property type="entry name" value="C2_WWC"/>
</dbReference>
<dbReference type="PANTHER" id="PTHR14791">
    <property type="entry name" value="BOMB/KIRA PROTEINS"/>
    <property type="match status" value="1"/>
</dbReference>
<dbReference type="EMBL" id="JAGEUA010000003">
    <property type="protein sequence ID" value="KAL0994433.1"/>
    <property type="molecule type" value="Genomic_DNA"/>
</dbReference>
<dbReference type="InterPro" id="IPR035892">
    <property type="entry name" value="C2_domain_sf"/>
</dbReference>
<dbReference type="Pfam" id="PF00397">
    <property type="entry name" value="WW"/>
    <property type="match status" value="2"/>
</dbReference>
<dbReference type="InterPro" id="IPR057747">
    <property type="entry name" value="WWC1_hairpin"/>
</dbReference>
<dbReference type="SUPFAM" id="SSF51045">
    <property type="entry name" value="WW domain"/>
    <property type="match status" value="2"/>
</dbReference>
<gene>
    <name evidence="9" type="ORF">UPYG_G00122240</name>
</gene>
<dbReference type="Pfam" id="PF25802">
    <property type="entry name" value="WWC1"/>
    <property type="match status" value="1"/>
</dbReference>
<proteinExistence type="predicted"/>
<evidence type="ECO:0000256" key="7">
    <source>
        <dbReference type="SAM" id="MobiDB-lite"/>
    </source>
</evidence>
<dbReference type="PROSITE" id="PS01159">
    <property type="entry name" value="WW_DOMAIN_1"/>
    <property type="match status" value="1"/>
</dbReference>
<dbReference type="InterPro" id="IPR001202">
    <property type="entry name" value="WW_dom"/>
</dbReference>
<evidence type="ECO:0000256" key="1">
    <source>
        <dbReference type="ARBA" id="ARBA00004496"/>
    </source>
</evidence>
<comment type="caution">
    <text evidence="9">The sequence shown here is derived from an EMBL/GenBank/DDBJ whole genome shotgun (WGS) entry which is preliminary data.</text>
</comment>
<keyword evidence="10" id="KW-1185">Reference proteome</keyword>
<dbReference type="GO" id="GO:0005737">
    <property type="term" value="C:cytoplasm"/>
    <property type="evidence" value="ECO:0007669"/>
    <property type="project" value="UniProtKB-SubCell"/>
</dbReference>
<feature type="coiled-coil region" evidence="6">
    <location>
        <begin position="301"/>
        <end position="328"/>
    </location>
</feature>
<keyword evidence="4 6" id="KW-0175">Coiled coil</keyword>
<evidence type="ECO:0000256" key="2">
    <source>
        <dbReference type="ARBA" id="ARBA00022490"/>
    </source>
</evidence>
<dbReference type="FunFam" id="2.20.70.10:FF:000041">
    <property type="entry name" value="WW and C2 domain containing 1"/>
    <property type="match status" value="1"/>
</dbReference>
<feature type="domain" description="WW" evidence="8">
    <location>
        <begin position="53"/>
        <end position="86"/>
    </location>
</feature>
<dbReference type="Gene3D" id="2.60.40.150">
    <property type="entry name" value="C2 domain"/>
    <property type="match status" value="1"/>
</dbReference>
<evidence type="ECO:0000256" key="3">
    <source>
        <dbReference type="ARBA" id="ARBA00023015"/>
    </source>
</evidence>
<keyword evidence="2" id="KW-0963">Cytoplasm</keyword>
<feature type="region of interest" description="Disordered" evidence="7">
    <location>
        <begin position="923"/>
        <end position="956"/>
    </location>
</feature>
<organism evidence="9 10">
    <name type="scientific">Umbra pygmaea</name>
    <name type="common">Eastern mudminnow</name>
    <dbReference type="NCBI Taxonomy" id="75934"/>
    <lineage>
        <taxon>Eukaryota</taxon>
        <taxon>Metazoa</taxon>
        <taxon>Chordata</taxon>
        <taxon>Craniata</taxon>
        <taxon>Vertebrata</taxon>
        <taxon>Euteleostomi</taxon>
        <taxon>Actinopterygii</taxon>
        <taxon>Neopterygii</taxon>
        <taxon>Teleostei</taxon>
        <taxon>Protacanthopterygii</taxon>
        <taxon>Esociformes</taxon>
        <taxon>Umbridae</taxon>
        <taxon>Umbra</taxon>
    </lineage>
</organism>
<dbReference type="CDD" id="cd00201">
    <property type="entry name" value="WW"/>
    <property type="match status" value="2"/>
</dbReference>
<evidence type="ECO:0000256" key="5">
    <source>
        <dbReference type="ARBA" id="ARBA00023163"/>
    </source>
</evidence>
<sequence>MPRKELPLPEGWEEARDFDGKVYYIDHINHATSWIDPRDRHTKPLTFADCIGDELPVGWEEAYDPNVGAYYVDHNTKSTQLVDPRAQWQREQEVMLREYLEVAKDSLSTQKELYHVKEQRLCLAQQEYSQLNDAWRDKSTSQTSLNSRSSSSSKYDPEILKAEIVTSKSRVNKLKRDLASMKQELQYKEQGFETLKKIDHKVSIAPYGFKLHEAQAILNEVKSIREAISSGEKEKQELMQKLAVLKDGFQLDPVGSQSDLWGSSPSLANSELSIPCLYSDAGSQTDIPADFVTNTNKLAEKVRLSLKYEEAKRRIATIEVQIAKLDSEAWPGLLDPERDRLILINEKEELLKELQYIKPCKRAPNDQEKIETEKKRLERDLQAARDNQSKALTERLRLHCKRNKLVRELEEVVREASTLHTQLRSLSASTLSCSSGSSRGSLASSRGSLVTTSSLGSSSSLSFTDIYLEQPELGDPDFQNMLESLLQDGVPGVSYRPSSSITTIHEHEVIPGGVAGTGKKRAGDNDGVISCGAEAGTRLQALRLLETPRSMGSLSPRSSLSSLSPPCSPLVVDSTFLSGEGFAGLGGPGRSLDMELHSRLTELGMDREEQQHRGGEEVETDVKQDAAARAGKVLKDAVAQVQGTAGAGSKNMGVTSAVSDESVAGDSGVYEPSVRRPVPPAELILGSEEGGEHLGCAQVRLGLKYEVKDKRFTVLVMRLSDCSALTLPPDHNMYIRVAVLPCSEPTRCLFRTRGSLPQDTVEVNEVFGVQMAHNALRQKTLRVDVCHTSPSGREKCLAGAQISLADINTSGERFIKSYNLLSYSFMPQIKRKEESGTATPSEMHSAPTAERVAGRLECAPEEDNWHNHGLEGDVFEDEQDNYIAGEGPVEEEEEFCPDSSQCCVEDVLAKPNQTGAMVERVNKETSTGLQHHHPSSSVVRPKEHRPRDMPQQNPFIRGNTIIRSKTFSPGPQSQYICRINRSDSDSSTLSKKCPFVRNASERRSMRMKKPPVPVRGLGGLLRTSLDLELDLQVSRTRHTRLSHELQVLRELQEQLEMARRQGTRELPSWVQGDDRFRLLLKQAEKQTDEEQQQEQRVEKMMRAAAKDVHKIRGQSQKEVPEVQSFREKMAFFTRAKTNIPDLPSADV</sequence>
<feature type="coiled-coil region" evidence="6">
    <location>
        <begin position="367"/>
        <end position="394"/>
    </location>
</feature>
<dbReference type="PROSITE" id="PS50020">
    <property type="entry name" value="WW_DOMAIN_2"/>
    <property type="match status" value="2"/>
</dbReference>
<comment type="subcellular location">
    <subcellularLocation>
        <location evidence="1">Cytoplasm</location>
    </subcellularLocation>
</comment>
<dbReference type="AlphaFoldDB" id="A0ABD0X594"/>
<evidence type="ECO:0000259" key="8">
    <source>
        <dbReference type="PROSITE" id="PS50020"/>
    </source>
</evidence>
<feature type="coiled-coil region" evidence="6">
    <location>
        <begin position="1041"/>
        <end position="1103"/>
    </location>
</feature>
<feature type="region of interest" description="Disordered" evidence="7">
    <location>
        <begin position="430"/>
        <end position="449"/>
    </location>
</feature>
<dbReference type="InterPro" id="IPR051105">
    <property type="entry name" value="WWC/KIBRA_Hippo_Reg"/>
</dbReference>
<dbReference type="Proteomes" id="UP001557470">
    <property type="component" value="Unassembled WGS sequence"/>
</dbReference>
<dbReference type="Gene3D" id="2.20.70.10">
    <property type="match status" value="2"/>
</dbReference>
<accession>A0ABD0X594</accession>
<dbReference type="CDD" id="cd08680">
    <property type="entry name" value="C2_Kibra"/>
    <property type="match status" value="1"/>
</dbReference>
<dbReference type="PANTHER" id="PTHR14791:SF22">
    <property type="entry name" value="PROTEIN KIBRA"/>
    <property type="match status" value="1"/>
</dbReference>
<dbReference type="InterPro" id="IPR036020">
    <property type="entry name" value="WW_dom_sf"/>
</dbReference>
<dbReference type="SUPFAM" id="SSF49562">
    <property type="entry name" value="C2 domain (Calcium/lipid-binding domain, CaLB)"/>
    <property type="match status" value="1"/>
</dbReference>
<feature type="domain" description="WW" evidence="8">
    <location>
        <begin position="6"/>
        <end position="39"/>
    </location>
</feature>
<dbReference type="SMART" id="SM00456">
    <property type="entry name" value="WW"/>
    <property type="match status" value="2"/>
</dbReference>
<keyword evidence="5" id="KW-0804">Transcription</keyword>
<evidence type="ECO:0000256" key="6">
    <source>
        <dbReference type="SAM" id="Coils"/>
    </source>
</evidence>
<reference evidence="9 10" key="1">
    <citation type="submission" date="2024-06" db="EMBL/GenBank/DDBJ databases">
        <authorList>
            <person name="Pan Q."/>
            <person name="Wen M."/>
            <person name="Jouanno E."/>
            <person name="Zahm M."/>
            <person name="Klopp C."/>
            <person name="Cabau C."/>
            <person name="Louis A."/>
            <person name="Berthelot C."/>
            <person name="Parey E."/>
            <person name="Roest Crollius H."/>
            <person name="Montfort J."/>
            <person name="Robinson-Rechavi M."/>
            <person name="Bouchez O."/>
            <person name="Lampietro C."/>
            <person name="Lopez Roques C."/>
            <person name="Donnadieu C."/>
            <person name="Postlethwait J."/>
            <person name="Bobe J."/>
            <person name="Verreycken H."/>
            <person name="Guiguen Y."/>
        </authorList>
    </citation>
    <scope>NUCLEOTIDE SEQUENCE [LARGE SCALE GENOMIC DNA]</scope>
    <source>
        <strain evidence="9">Up_M1</strain>
        <tissue evidence="9">Testis</tissue>
    </source>
</reference>
<protein>
    <recommendedName>
        <fullName evidence="8">WW domain-containing protein</fullName>
    </recommendedName>
</protein>
<feature type="coiled-coil region" evidence="6">
    <location>
        <begin position="164"/>
        <end position="191"/>
    </location>
</feature>
<evidence type="ECO:0000313" key="10">
    <source>
        <dbReference type="Proteomes" id="UP001557470"/>
    </source>
</evidence>
<evidence type="ECO:0000256" key="4">
    <source>
        <dbReference type="ARBA" id="ARBA00023054"/>
    </source>
</evidence>
<evidence type="ECO:0000313" key="9">
    <source>
        <dbReference type="EMBL" id="KAL0994433.1"/>
    </source>
</evidence>
<keyword evidence="3" id="KW-0805">Transcription regulation</keyword>
<name>A0ABD0X594_UMBPY</name>